<feature type="transmembrane region" description="Helical" evidence="1">
    <location>
        <begin position="285"/>
        <end position="306"/>
    </location>
</feature>
<organism evidence="2 3">
    <name type="scientific">Candidatus Daviesbacteria bacterium RIFCSPHIGHO2_02_FULL_41_10</name>
    <dbReference type="NCBI Taxonomy" id="1797774"/>
    <lineage>
        <taxon>Bacteria</taxon>
        <taxon>Candidatus Daviesiibacteriota</taxon>
    </lineage>
</organism>
<feature type="transmembrane region" description="Helical" evidence="1">
    <location>
        <begin position="351"/>
        <end position="374"/>
    </location>
</feature>
<feature type="transmembrane region" description="Helical" evidence="1">
    <location>
        <begin position="259"/>
        <end position="279"/>
    </location>
</feature>
<feature type="transmembrane region" description="Helical" evidence="1">
    <location>
        <begin position="61"/>
        <end position="83"/>
    </location>
</feature>
<evidence type="ECO:0000313" key="3">
    <source>
        <dbReference type="Proteomes" id="UP000177258"/>
    </source>
</evidence>
<dbReference type="EMBL" id="MFDB01000008">
    <property type="protein sequence ID" value="OGE33538.1"/>
    <property type="molecule type" value="Genomic_DNA"/>
</dbReference>
<dbReference type="Proteomes" id="UP000177258">
    <property type="component" value="Unassembled WGS sequence"/>
</dbReference>
<gene>
    <name evidence="2" type="ORF">A3D83_01040</name>
</gene>
<evidence type="ECO:0008006" key="4">
    <source>
        <dbReference type="Google" id="ProtNLM"/>
    </source>
</evidence>
<name>A0A1F5JY42_9BACT</name>
<keyword evidence="1" id="KW-0472">Membrane</keyword>
<proteinExistence type="predicted"/>
<reference evidence="2 3" key="1">
    <citation type="journal article" date="2016" name="Nat. Commun.">
        <title>Thousands of microbial genomes shed light on interconnected biogeochemical processes in an aquifer system.</title>
        <authorList>
            <person name="Anantharaman K."/>
            <person name="Brown C.T."/>
            <person name="Hug L.A."/>
            <person name="Sharon I."/>
            <person name="Castelle C.J."/>
            <person name="Probst A.J."/>
            <person name="Thomas B.C."/>
            <person name="Singh A."/>
            <person name="Wilkins M.J."/>
            <person name="Karaoz U."/>
            <person name="Brodie E.L."/>
            <person name="Williams K.H."/>
            <person name="Hubbard S.S."/>
            <person name="Banfield J.F."/>
        </authorList>
    </citation>
    <scope>NUCLEOTIDE SEQUENCE [LARGE SCALE GENOMIC DNA]</scope>
</reference>
<feature type="transmembrane region" description="Helical" evidence="1">
    <location>
        <begin position="95"/>
        <end position="113"/>
    </location>
</feature>
<keyword evidence="1" id="KW-1133">Transmembrane helix</keyword>
<sequence length="388" mass="45389">MNYLKRINPTYLFILPVIISILFLIYSYFWIDHGLVTFLSANRPAIGSFFNLIEFTGNNKILMAQLYFAFIVVMFICQLIFFIPHVYKNLNLKSVFIILALVILIYSLSYPFLSKDIFSYYLYAKTAYFYHLNPYITAPIELADKDFFVFIAHNIRAPYNYGPGYLLFSILPMVILTINKIILYFITLKLLNGILFFISGLMLYKLINYDRRILAMWFLNPFLIIELLSNSHNDMVMIAFFIIGFFYFTKKKYFSGLSLIIFSILTKFVSLIALPILFLNNSLKINYLRIVGITLPILTLLLNRAIEPWYLSWSYMFLPMAKLKTSSWILFSMIGFIQLANYYRFLESSGWGAGLVISHPMLITNILIGLILIIEYRKPIGNRLKTYL</sequence>
<evidence type="ECO:0000256" key="1">
    <source>
        <dbReference type="SAM" id="Phobius"/>
    </source>
</evidence>
<keyword evidence="1" id="KW-0812">Transmembrane</keyword>
<comment type="caution">
    <text evidence="2">The sequence shown here is derived from an EMBL/GenBank/DDBJ whole genome shotgun (WGS) entry which is preliminary data.</text>
</comment>
<dbReference type="AlphaFoldDB" id="A0A1F5JY42"/>
<feature type="transmembrane region" description="Helical" evidence="1">
    <location>
        <begin position="12"/>
        <end position="31"/>
    </location>
</feature>
<dbReference type="Pfam" id="PF26314">
    <property type="entry name" value="MptA_B_family"/>
    <property type="match status" value="1"/>
</dbReference>
<protein>
    <recommendedName>
        <fullName evidence="4">DUF2029 domain-containing protein</fullName>
    </recommendedName>
</protein>
<feature type="transmembrane region" description="Helical" evidence="1">
    <location>
        <begin position="164"/>
        <end position="183"/>
    </location>
</feature>
<evidence type="ECO:0000313" key="2">
    <source>
        <dbReference type="EMBL" id="OGE33538.1"/>
    </source>
</evidence>
<accession>A0A1F5JY42</accession>
<feature type="transmembrane region" description="Helical" evidence="1">
    <location>
        <begin position="227"/>
        <end position="247"/>
    </location>
</feature>
<feature type="transmembrane region" description="Helical" evidence="1">
    <location>
        <begin position="190"/>
        <end position="207"/>
    </location>
</feature>